<evidence type="ECO:0000313" key="5">
    <source>
        <dbReference type="EMBL" id="KAL1884008.1"/>
    </source>
</evidence>
<dbReference type="Pfam" id="PF00043">
    <property type="entry name" value="GST_C"/>
    <property type="match status" value="1"/>
</dbReference>
<dbReference type="CDD" id="cd03046">
    <property type="entry name" value="GST_N_GTT1_like"/>
    <property type="match status" value="1"/>
</dbReference>
<evidence type="ECO:0000259" key="4">
    <source>
        <dbReference type="PROSITE" id="PS50405"/>
    </source>
</evidence>
<dbReference type="Pfam" id="PF02798">
    <property type="entry name" value="GST_N"/>
    <property type="match status" value="1"/>
</dbReference>
<dbReference type="PANTHER" id="PTHR44051">
    <property type="entry name" value="GLUTATHIONE S-TRANSFERASE-RELATED"/>
    <property type="match status" value="1"/>
</dbReference>
<dbReference type="InterPro" id="IPR004045">
    <property type="entry name" value="Glutathione_S-Trfase_N"/>
</dbReference>
<dbReference type="SUPFAM" id="SSF47616">
    <property type="entry name" value="GST C-terminal domain-like"/>
    <property type="match status" value="1"/>
</dbReference>
<evidence type="ECO:0008006" key="7">
    <source>
        <dbReference type="Google" id="ProtNLM"/>
    </source>
</evidence>
<evidence type="ECO:0000313" key="6">
    <source>
        <dbReference type="Proteomes" id="UP001583177"/>
    </source>
</evidence>
<gene>
    <name evidence="5" type="ORF">Daus18300_000117</name>
</gene>
<evidence type="ECO:0000256" key="1">
    <source>
        <dbReference type="ARBA" id="ARBA00007409"/>
    </source>
</evidence>
<proteinExistence type="inferred from homology"/>
<feature type="domain" description="GST C-terminal" evidence="4">
    <location>
        <begin position="101"/>
        <end position="242"/>
    </location>
</feature>
<organism evidence="5 6">
    <name type="scientific">Diaporthe australafricana</name>
    <dbReference type="NCBI Taxonomy" id="127596"/>
    <lineage>
        <taxon>Eukaryota</taxon>
        <taxon>Fungi</taxon>
        <taxon>Dikarya</taxon>
        <taxon>Ascomycota</taxon>
        <taxon>Pezizomycotina</taxon>
        <taxon>Sordariomycetes</taxon>
        <taxon>Sordariomycetidae</taxon>
        <taxon>Diaporthales</taxon>
        <taxon>Diaporthaceae</taxon>
        <taxon>Diaporthe</taxon>
    </lineage>
</organism>
<dbReference type="EMBL" id="JAWRVE010000001">
    <property type="protein sequence ID" value="KAL1884008.1"/>
    <property type="molecule type" value="Genomic_DNA"/>
</dbReference>
<evidence type="ECO:0000259" key="3">
    <source>
        <dbReference type="PROSITE" id="PS50404"/>
    </source>
</evidence>
<dbReference type="InterPro" id="IPR040079">
    <property type="entry name" value="Glutathione_S-Trfase"/>
</dbReference>
<keyword evidence="6" id="KW-1185">Reference proteome</keyword>
<dbReference type="SFLD" id="SFLDG00358">
    <property type="entry name" value="Main_(cytGST)"/>
    <property type="match status" value="1"/>
</dbReference>
<dbReference type="PANTHER" id="PTHR44051:SF9">
    <property type="entry name" value="GLUTATHIONE S-TRANSFERASE 1"/>
    <property type="match status" value="1"/>
</dbReference>
<name>A0ABR3Y8B8_9PEZI</name>
<dbReference type="SFLD" id="SFLDS00019">
    <property type="entry name" value="Glutathione_Transferase_(cytos"/>
    <property type="match status" value="1"/>
</dbReference>
<dbReference type="InterPro" id="IPR004046">
    <property type="entry name" value="GST_C"/>
</dbReference>
<feature type="domain" description="GST N-terminal" evidence="3">
    <location>
        <begin position="6"/>
        <end position="92"/>
    </location>
</feature>
<dbReference type="Gene3D" id="1.20.1050.10">
    <property type="match status" value="1"/>
</dbReference>
<evidence type="ECO:0000256" key="2">
    <source>
        <dbReference type="RuleBase" id="RU003494"/>
    </source>
</evidence>
<dbReference type="InterPro" id="IPR036282">
    <property type="entry name" value="Glutathione-S-Trfase_C_sf"/>
</dbReference>
<reference evidence="5 6" key="1">
    <citation type="journal article" date="2024" name="IMA Fungus">
        <title>IMA Genome - F19 : A genome assembly and annotation guide to empower mycologists, including annotated draft genome sequences of Ceratocystis pirilliformis, Diaporthe australafricana, Fusarium ophioides, Paecilomyces lecythidis, and Sporothrix stenoceras.</title>
        <authorList>
            <person name="Aylward J."/>
            <person name="Wilson A.M."/>
            <person name="Visagie C.M."/>
            <person name="Spraker J."/>
            <person name="Barnes I."/>
            <person name="Buitendag C."/>
            <person name="Ceriani C."/>
            <person name="Del Mar Angel L."/>
            <person name="du Plessis D."/>
            <person name="Fuchs T."/>
            <person name="Gasser K."/>
            <person name="Kramer D."/>
            <person name="Li W."/>
            <person name="Munsamy K."/>
            <person name="Piso A."/>
            <person name="Price J.L."/>
            <person name="Sonnekus B."/>
            <person name="Thomas C."/>
            <person name="van der Nest A."/>
            <person name="van Dijk A."/>
            <person name="van Heerden A."/>
            <person name="van Vuuren N."/>
            <person name="Yilmaz N."/>
            <person name="Duong T.A."/>
            <person name="van der Merwe N.A."/>
            <person name="Wingfield M.J."/>
            <person name="Wingfield B.D."/>
        </authorList>
    </citation>
    <scope>NUCLEOTIDE SEQUENCE [LARGE SCALE GENOMIC DNA]</scope>
    <source>
        <strain evidence="5 6">CMW 18300</strain>
    </source>
</reference>
<dbReference type="PROSITE" id="PS50405">
    <property type="entry name" value="GST_CTER"/>
    <property type="match status" value="1"/>
</dbReference>
<protein>
    <recommendedName>
        <fullName evidence="7">Glutathione S-transferase</fullName>
    </recommendedName>
</protein>
<dbReference type="InterPro" id="IPR036249">
    <property type="entry name" value="Thioredoxin-like_sf"/>
</dbReference>
<accession>A0ABR3Y8B8</accession>
<dbReference type="InterPro" id="IPR010987">
    <property type="entry name" value="Glutathione-S-Trfase_C-like"/>
</dbReference>
<dbReference type="Gene3D" id="3.40.30.10">
    <property type="entry name" value="Glutaredoxin"/>
    <property type="match status" value="1"/>
</dbReference>
<sequence length="244" mass="26916">MSPTKNPDITLFFLNASRAIRIAFLLEALNLPYKLVTADRAPNGLAPPDFKAQIRAAGQPLGKSPTMKDGGLVVTESGSITEYMLETYDTGHNLLPAAAEDPAARAKVREWLYAAEGTFMLHAMAILYARWQLPDTEEIRAGILPGLEEKLAVNVCNSFDWLEGELVAQRNRGSGWLVGDGLTAADIVVQFSVQFIMERRLGVGGRGEGRWKEVEAWLGRTEQDDAYLRAVQKTGYSLDGEFRK</sequence>
<dbReference type="PROSITE" id="PS50404">
    <property type="entry name" value="GST_NTER"/>
    <property type="match status" value="1"/>
</dbReference>
<dbReference type="SUPFAM" id="SSF52833">
    <property type="entry name" value="Thioredoxin-like"/>
    <property type="match status" value="1"/>
</dbReference>
<comment type="similarity">
    <text evidence="1 2">Belongs to the GST superfamily.</text>
</comment>
<comment type="caution">
    <text evidence="5">The sequence shown here is derived from an EMBL/GenBank/DDBJ whole genome shotgun (WGS) entry which is preliminary data.</text>
</comment>
<dbReference type="Proteomes" id="UP001583177">
    <property type="component" value="Unassembled WGS sequence"/>
</dbReference>